<accession>A0A391P3U9</accession>
<keyword evidence="3" id="KW-1185">Reference proteome</keyword>
<feature type="non-terminal residue" evidence="2">
    <location>
        <position position="88"/>
    </location>
</feature>
<dbReference type="Proteomes" id="UP000265618">
    <property type="component" value="Unassembled WGS sequence"/>
</dbReference>
<evidence type="ECO:0000256" key="1">
    <source>
        <dbReference type="SAM" id="MobiDB-lite"/>
    </source>
</evidence>
<dbReference type="EMBL" id="BDIP01002121">
    <property type="protein sequence ID" value="GCA63042.1"/>
    <property type="molecule type" value="Genomic_DNA"/>
</dbReference>
<dbReference type="AlphaFoldDB" id="A0A391P3U9"/>
<proteinExistence type="predicted"/>
<name>A0A391P3U9_9EUKA</name>
<organism evidence="2 3">
    <name type="scientific">Kipferlia bialata</name>
    <dbReference type="NCBI Taxonomy" id="797122"/>
    <lineage>
        <taxon>Eukaryota</taxon>
        <taxon>Metamonada</taxon>
        <taxon>Carpediemonas-like organisms</taxon>
        <taxon>Kipferlia</taxon>
    </lineage>
</organism>
<comment type="caution">
    <text evidence="2">The sequence shown here is derived from an EMBL/GenBank/DDBJ whole genome shotgun (WGS) entry which is preliminary data.</text>
</comment>
<protein>
    <submittedName>
        <fullName evidence="2">Uncharacterized protein</fullName>
    </submittedName>
</protein>
<feature type="region of interest" description="Disordered" evidence="1">
    <location>
        <begin position="65"/>
        <end position="88"/>
    </location>
</feature>
<reference evidence="2 3" key="1">
    <citation type="journal article" date="2018" name="PLoS ONE">
        <title>The draft genome of Kipferlia bialata reveals reductive genome evolution in fornicate parasites.</title>
        <authorList>
            <person name="Tanifuji G."/>
            <person name="Takabayashi S."/>
            <person name="Kume K."/>
            <person name="Takagi M."/>
            <person name="Nakayama T."/>
            <person name="Kamikawa R."/>
            <person name="Inagaki Y."/>
            <person name="Hashimoto T."/>
        </authorList>
    </citation>
    <scope>NUCLEOTIDE SEQUENCE [LARGE SCALE GENOMIC DNA]</scope>
    <source>
        <strain evidence="2">NY0173</strain>
    </source>
</reference>
<evidence type="ECO:0000313" key="3">
    <source>
        <dbReference type="Proteomes" id="UP000265618"/>
    </source>
</evidence>
<gene>
    <name evidence="2" type="ORF">KIPB_007484</name>
</gene>
<sequence>MPLQAPETAAEHVVRHEGGVYVHGDDTYDAFLERHQGMTCVAYDPSFGEAGILLSDRAMGLLATHHGHHYPSDREGRTQWSDLDMERY</sequence>
<evidence type="ECO:0000313" key="2">
    <source>
        <dbReference type="EMBL" id="GCA63042.1"/>
    </source>
</evidence>